<dbReference type="OrthoDB" id="9806939at2"/>
<keyword evidence="2" id="KW-1133">Transmembrane helix</keyword>
<dbReference type="PANTHER" id="PTHR30469">
    <property type="entry name" value="MULTIDRUG RESISTANCE PROTEIN MDTA"/>
    <property type="match status" value="1"/>
</dbReference>
<evidence type="ECO:0000256" key="1">
    <source>
        <dbReference type="ARBA" id="ARBA00009477"/>
    </source>
</evidence>
<proteinExistence type="inferred from homology"/>
<dbReference type="SUPFAM" id="SSF111369">
    <property type="entry name" value="HlyD-like secretion proteins"/>
    <property type="match status" value="1"/>
</dbReference>
<dbReference type="Gene3D" id="1.10.287.470">
    <property type="entry name" value="Helix hairpin bin"/>
    <property type="match status" value="1"/>
</dbReference>
<dbReference type="Gene3D" id="2.40.420.20">
    <property type="match status" value="1"/>
</dbReference>
<name>A0A0H4PGA4_9BACT</name>
<evidence type="ECO:0000256" key="2">
    <source>
        <dbReference type="SAM" id="Phobius"/>
    </source>
</evidence>
<keyword evidence="2" id="KW-0472">Membrane</keyword>
<dbReference type="KEGG" id="camu:CA2015_4169"/>
<dbReference type="Gene3D" id="2.40.30.170">
    <property type="match status" value="1"/>
</dbReference>
<accession>A0A0H4PGA4</accession>
<organism evidence="3 4">
    <name type="scientific">Cyclobacterium amurskyense</name>
    <dbReference type="NCBI Taxonomy" id="320787"/>
    <lineage>
        <taxon>Bacteria</taxon>
        <taxon>Pseudomonadati</taxon>
        <taxon>Bacteroidota</taxon>
        <taxon>Cytophagia</taxon>
        <taxon>Cytophagales</taxon>
        <taxon>Cyclobacteriaceae</taxon>
        <taxon>Cyclobacterium</taxon>
    </lineage>
</organism>
<dbReference type="AlphaFoldDB" id="A0A0H4PGA4"/>
<keyword evidence="4" id="KW-1185">Reference proteome</keyword>
<gene>
    <name evidence="3" type="ORF">CA2015_4169</name>
</gene>
<evidence type="ECO:0000313" key="4">
    <source>
        <dbReference type="Proteomes" id="UP000036520"/>
    </source>
</evidence>
<comment type="similarity">
    <text evidence="1">Belongs to the membrane fusion protein (MFP) (TC 8.A.1) family.</text>
</comment>
<dbReference type="EMBL" id="CP012040">
    <property type="protein sequence ID" value="AKP53521.1"/>
    <property type="molecule type" value="Genomic_DNA"/>
</dbReference>
<feature type="transmembrane region" description="Helical" evidence="2">
    <location>
        <begin position="7"/>
        <end position="28"/>
    </location>
</feature>
<dbReference type="NCBIfam" id="TIGR01730">
    <property type="entry name" value="RND_mfp"/>
    <property type="match status" value="1"/>
</dbReference>
<dbReference type="GO" id="GO:1990281">
    <property type="term" value="C:efflux pump complex"/>
    <property type="evidence" value="ECO:0007669"/>
    <property type="project" value="TreeGrafter"/>
</dbReference>
<reference evidence="3 4" key="1">
    <citation type="submission" date="2015-07" db="EMBL/GenBank/DDBJ databases">
        <authorList>
            <person name="Kim K.M."/>
        </authorList>
    </citation>
    <scope>NUCLEOTIDE SEQUENCE [LARGE SCALE GENOMIC DNA]</scope>
    <source>
        <strain evidence="3 4">KCTC 12363</strain>
    </source>
</reference>
<dbReference type="PANTHER" id="PTHR30469:SF12">
    <property type="entry name" value="MULTIDRUG RESISTANCE PROTEIN MDTA"/>
    <property type="match status" value="1"/>
</dbReference>
<protein>
    <submittedName>
        <fullName evidence="3">RND efflux system, membrane fusion protein CmeA</fullName>
    </submittedName>
</protein>
<dbReference type="InterPro" id="IPR006143">
    <property type="entry name" value="RND_pump_MFP"/>
</dbReference>
<dbReference type="RefSeq" id="WP_048643619.1">
    <property type="nucleotide sequence ID" value="NZ_CP012040.1"/>
</dbReference>
<dbReference type="Gene3D" id="2.40.50.100">
    <property type="match status" value="1"/>
</dbReference>
<evidence type="ECO:0000313" key="3">
    <source>
        <dbReference type="EMBL" id="AKP53521.1"/>
    </source>
</evidence>
<dbReference type="STRING" id="320787.CA2015_4169"/>
<dbReference type="GO" id="GO:0015562">
    <property type="term" value="F:efflux transmembrane transporter activity"/>
    <property type="evidence" value="ECO:0007669"/>
    <property type="project" value="TreeGrafter"/>
</dbReference>
<keyword evidence="2" id="KW-0812">Transmembrane</keyword>
<sequence length="388" mass="42431">MTKKKTIFISLGLLIGSVLIAMLFFWTAPEAEMEGASKTTAMLVDVVQAEQGDFTPTIVATGIVQPATDISLSNQVGGEITGIAKQFLPGAYVKKGELLLQINPADYKNTLLLRKSDLSLAQSDYEVELGRQDVALKDYELIGDELTSKNQNLVLRKPQLLAAKANVEAAEAAVNQAELNLERAGIWAPFDAHILSRNVNLGSQITPGSDLGRLVGIDEYWVMANIPLSKVNWLSIGEEVGGTGSPVKIVHPAAWEPGQFREGHVSRLVGALDNQTRLARVIIRIADPLLRRTPNPDKPPLIIGTFVEVQIEARELVDVTRLERQYIRPGNSVWVIQEGKLNIRNVNILFEDQDFAYINEGLSANDQVVATDLATVVDGSPLRLDPDK</sequence>
<dbReference type="Proteomes" id="UP000036520">
    <property type="component" value="Chromosome"/>
</dbReference>